<keyword evidence="2" id="KW-1185">Reference proteome</keyword>
<protein>
    <submittedName>
        <fullName evidence="1">Uncharacterized protein</fullName>
    </submittedName>
</protein>
<dbReference type="Proteomes" id="UP000029223">
    <property type="component" value="Unassembled WGS sequence"/>
</dbReference>
<accession>A0ABQ0JGN4</accession>
<dbReference type="EMBL" id="BBMS01000035">
    <property type="protein sequence ID" value="GAL27925.1"/>
    <property type="molecule type" value="Genomic_DNA"/>
</dbReference>
<reference evidence="2" key="1">
    <citation type="submission" date="2014-09" db="EMBL/GenBank/DDBJ databases">
        <title>Vibrio variabilis JCM 19239. (C206) whole genome shotgun sequence.</title>
        <authorList>
            <person name="Sawabe T."/>
            <person name="Meirelles P."/>
            <person name="Nakanishi M."/>
            <person name="Sayaka M."/>
            <person name="Hattori M."/>
            <person name="Ohkuma M."/>
        </authorList>
    </citation>
    <scope>NUCLEOTIDE SEQUENCE [LARGE SCALE GENOMIC DNA]</scope>
    <source>
        <strain evidence="2">JCM 19239</strain>
    </source>
</reference>
<proteinExistence type="predicted"/>
<evidence type="ECO:0000313" key="2">
    <source>
        <dbReference type="Proteomes" id="UP000029223"/>
    </source>
</evidence>
<organism evidence="1 2">
    <name type="scientific">Vibrio variabilis</name>
    <dbReference type="NCBI Taxonomy" id="990271"/>
    <lineage>
        <taxon>Bacteria</taxon>
        <taxon>Pseudomonadati</taxon>
        <taxon>Pseudomonadota</taxon>
        <taxon>Gammaproteobacteria</taxon>
        <taxon>Vibrionales</taxon>
        <taxon>Vibrionaceae</taxon>
        <taxon>Vibrio</taxon>
    </lineage>
</organism>
<name>A0ABQ0JGN4_9VIBR</name>
<comment type="caution">
    <text evidence="1">The sequence shown here is derived from an EMBL/GenBank/DDBJ whole genome shotgun (WGS) entry which is preliminary data.</text>
</comment>
<sequence length="52" mass="5528">MFASVLYGLAALSTTVVGLLAQDLIVASYGHSKCVALAAVFKRAPLYRLDIE</sequence>
<gene>
    <name evidence="1" type="ORF">JCM19239_7986</name>
</gene>
<evidence type="ECO:0000313" key="1">
    <source>
        <dbReference type="EMBL" id="GAL27925.1"/>
    </source>
</evidence>